<accession>A0A0S4IQS1</accession>
<sequence>MDPIPSLPRCSSALARTSSMHHQKMNPSLVLLPHVGGFGMPSTFGGLDQMIVSGRPAPVAVKEVRAPVIVSSPVPTTAVVLSASGSAKLKTLPPSQNGNPEADDTNSMGPVASAVSPTKPKLTKRHSVARVAPLAASIATPRADGTAAPSPSAAAGSGIAAVALLSSRGRERSISVKAAPQATTPSSTARGIPGVDELQAAMQATVGRSKSMCSSMQPRTASNAIGERSRSMQREPPTPAHQAASLSKTASAKISPATPAASTRRSTVVAASLDASTSNAASTPTQQGKPQVVKKYVVQANAYHSTFVQTMMMSRGPEWKPTLRCASTLTANDIAQCDFVWFKYEFIKALPHMERQRVPAEVLEALKIRTSEYRALWNEGVSEMPVRGSGDALLKALDLLNAYVIPEAPEEPVDTSPLQNVKRTRLPSMLLCQNSIGHIVGAPPSGTPPEVVRHYEQLKPLLHYHHMKYNKGTPIVACLKNASAVWRKHMLYRYTKQFCDNNPEVRGSVRERMPATYEYNLADPSASEGARLFMTTLMAEAGVVRWLAKATGGANGNGFYVTKDPEDMIRYVSSQTCKGNQDADFWIIQEFVENMPLLFGGHRFHMKVHIVMIASPVGLEVYAYKRQRIQCCSEEWNPEVMAPLSYIGNWGQQRFATNLVQEKFSTLLEDIKGEYPKLLPAFHRAKQVIADSIEAAWRCGREHFQLQPGCYELMGWDFVMEECADGEWRPLLVEANHRPGFGNERKYMEKLIHEVLELVMHPINGLTKYVKETHNGVVEAIWDHVKTIVIDPMGVPIKPVTPAEVIPSEDVAEETDDQPL</sequence>
<feature type="region of interest" description="Disordered" evidence="1">
    <location>
        <begin position="88"/>
        <end position="123"/>
    </location>
</feature>
<dbReference type="EMBL" id="CYKH01000470">
    <property type="protein sequence ID" value="CUF97902.1"/>
    <property type="molecule type" value="Genomic_DNA"/>
</dbReference>
<evidence type="ECO:0000313" key="3">
    <source>
        <dbReference type="Proteomes" id="UP000051952"/>
    </source>
</evidence>
<dbReference type="Gene3D" id="3.30.470.20">
    <property type="entry name" value="ATP-grasp fold, B domain"/>
    <property type="match status" value="1"/>
</dbReference>
<dbReference type="GO" id="GO:0016874">
    <property type="term" value="F:ligase activity"/>
    <property type="evidence" value="ECO:0007669"/>
    <property type="project" value="UniProtKB-KW"/>
</dbReference>
<feature type="compositionally biased region" description="Polar residues" evidence="1">
    <location>
        <begin position="206"/>
        <end position="223"/>
    </location>
</feature>
<keyword evidence="3" id="KW-1185">Reference proteome</keyword>
<evidence type="ECO:0000256" key="1">
    <source>
        <dbReference type="SAM" id="MobiDB-lite"/>
    </source>
</evidence>
<dbReference type="SUPFAM" id="SSF56059">
    <property type="entry name" value="Glutathione synthetase ATP-binding domain-like"/>
    <property type="match status" value="1"/>
</dbReference>
<feature type="compositionally biased region" description="Low complexity" evidence="1">
    <location>
        <begin position="178"/>
        <end position="189"/>
    </location>
</feature>
<keyword evidence="2" id="KW-0436">Ligase</keyword>
<protein>
    <submittedName>
        <fullName evidence="2">Tubulin-tyrosine ligase family protein, putative</fullName>
    </submittedName>
</protein>
<dbReference type="InterPro" id="IPR004344">
    <property type="entry name" value="TTL/TTLL_fam"/>
</dbReference>
<dbReference type="PANTHER" id="PTHR46069">
    <property type="entry name" value="TUBULIN TYROSINE LIGASE"/>
    <property type="match status" value="1"/>
</dbReference>
<dbReference type="Proteomes" id="UP000051952">
    <property type="component" value="Unassembled WGS sequence"/>
</dbReference>
<feature type="region of interest" description="Disordered" evidence="1">
    <location>
        <begin position="174"/>
        <end position="266"/>
    </location>
</feature>
<organism evidence="2 3">
    <name type="scientific">Bodo saltans</name>
    <name type="common">Flagellated protozoan</name>
    <dbReference type="NCBI Taxonomy" id="75058"/>
    <lineage>
        <taxon>Eukaryota</taxon>
        <taxon>Discoba</taxon>
        <taxon>Euglenozoa</taxon>
        <taxon>Kinetoplastea</taxon>
        <taxon>Metakinetoplastina</taxon>
        <taxon>Eubodonida</taxon>
        <taxon>Bodonidae</taxon>
        <taxon>Bodo</taxon>
    </lineage>
</organism>
<name>A0A0S4IQS1_BODSA</name>
<dbReference type="VEuPathDB" id="TriTrypDB:BSAL_04305"/>
<dbReference type="AlphaFoldDB" id="A0A0S4IQS1"/>
<dbReference type="PANTHER" id="PTHR46069:SF1">
    <property type="entry name" value="CHROMOSOME UNDETERMINED SCAFFOLD_125, WHOLE GENOME SHOTGUN SEQUENCE"/>
    <property type="match status" value="1"/>
</dbReference>
<gene>
    <name evidence="2" type="ORF">BSAL_04305</name>
</gene>
<reference evidence="3" key="1">
    <citation type="submission" date="2015-09" db="EMBL/GenBank/DDBJ databases">
        <authorList>
            <consortium name="Pathogen Informatics"/>
        </authorList>
    </citation>
    <scope>NUCLEOTIDE SEQUENCE [LARGE SCALE GENOMIC DNA]</scope>
    <source>
        <strain evidence="3">Lake Konstanz</strain>
    </source>
</reference>
<dbReference type="Pfam" id="PF03133">
    <property type="entry name" value="TTL"/>
    <property type="match status" value="1"/>
</dbReference>
<dbReference type="PROSITE" id="PS51221">
    <property type="entry name" value="TTL"/>
    <property type="match status" value="1"/>
</dbReference>
<proteinExistence type="predicted"/>
<evidence type="ECO:0000313" key="2">
    <source>
        <dbReference type="EMBL" id="CUF97902.1"/>
    </source>
</evidence>